<dbReference type="EMBL" id="JAZHXJ010000030">
    <property type="protein sequence ID" value="KAL1880587.1"/>
    <property type="molecule type" value="Genomic_DNA"/>
</dbReference>
<feature type="compositionally biased region" description="Low complexity" evidence="2">
    <location>
        <begin position="232"/>
        <end position="244"/>
    </location>
</feature>
<feature type="compositionally biased region" description="Basic and acidic residues" evidence="2">
    <location>
        <begin position="272"/>
        <end position="283"/>
    </location>
</feature>
<proteinExistence type="predicted"/>
<name>A0ABR3XYF7_9PEZI</name>
<feature type="region of interest" description="Disordered" evidence="2">
    <location>
        <begin position="97"/>
        <end position="158"/>
    </location>
</feature>
<feature type="compositionally biased region" description="Basic and acidic residues" evidence="2">
    <location>
        <begin position="450"/>
        <end position="467"/>
    </location>
</feature>
<dbReference type="PANTHER" id="PTHR12357:SF3">
    <property type="entry name" value="YTH DOMAIN-CONTAINING PROTEIN 1"/>
    <property type="match status" value="1"/>
</dbReference>
<dbReference type="CDD" id="cd21134">
    <property type="entry name" value="YTH"/>
    <property type="match status" value="1"/>
</dbReference>
<evidence type="ECO:0000259" key="3">
    <source>
        <dbReference type="PROSITE" id="PS50882"/>
    </source>
</evidence>
<gene>
    <name evidence="4" type="ORF">VTK73DRAFT_5392</name>
</gene>
<dbReference type="PANTHER" id="PTHR12357">
    <property type="entry name" value="YTH YT521-B HOMOLOGY DOMAIN-CONTAINING"/>
    <property type="match status" value="1"/>
</dbReference>
<dbReference type="InterPro" id="IPR007275">
    <property type="entry name" value="YTH_domain"/>
</dbReference>
<dbReference type="Gene3D" id="3.10.590.10">
    <property type="entry name" value="ph1033 like domains"/>
    <property type="match status" value="1"/>
</dbReference>
<feature type="domain" description="YTH" evidence="3">
    <location>
        <begin position="592"/>
        <end position="726"/>
    </location>
</feature>
<evidence type="ECO:0000313" key="5">
    <source>
        <dbReference type="Proteomes" id="UP001586593"/>
    </source>
</evidence>
<feature type="compositionally biased region" description="Basic residues" evidence="2">
    <location>
        <begin position="749"/>
        <end position="766"/>
    </location>
</feature>
<feature type="coiled-coil region" evidence="1">
    <location>
        <begin position="333"/>
        <end position="363"/>
    </location>
</feature>
<feature type="region of interest" description="Disordered" evidence="2">
    <location>
        <begin position="215"/>
        <end position="289"/>
    </location>
</feature>
<evidence type="ECO:0000313" key="4">
    <source>
        <dbReference type="EMBL" id="KAL1880587.1"/>
    </source>
</evidence>
<feature type="region of interest" description="Disordered" evidence="2">
    <location>
        <begin position="401"/>
        <end position="582"/>
    </location>
</feature>
<dbReference type="Pfam" id="PF04146">
    <property type="entry name" value="YTH"/>
    <property type="match status" value="1"/>
</dbReference>
<evidence type="ECO:0000256" key="2">
    <source>
        <dbReference type="SAM" id="MobiDB-lite"/>
    </source>
</evidence>
<evidence type="ECO:0000256" key="1">
    <source>
        <dbReference type="SAM" id="Coils"/>
    </source>
</evidence>
<feature type="compositionally biased region" description="Polar residues" evidence="2">
    <location>
        <begin position="215"/>
        <end position="231"/>
    </location>
</feature>
<comment type="caution">
    <text evidence="4">The sequence shown here is derived from an EMBL/GenBank/DDBJ whole genome shotgun (WGS) entry which is preliminary data.</text>
</comment>
<protein>
    <recommendedName>
        <fullName evidence="3">YTH domain-containing protein</fullName>
    </recommendedName>
</protein>
<feature type="compositionally biased region" description="Basic and acidic residues" evidence="2">
    <location>
        <begin position="121"/>
        <end position="132"/>
    </location>
</feature>
<accession>A0ABR3XYF7</accession>
<feature type="region of interest" description="Disordered" evidence="2">
    <location>
        <begin position="27"/>
        <end position="60"/>
    </location>
</feature>
<keyword evidence="1" id="KW-0175">Coiled coil</keyword>
<keyword evidence="5" id="KW-1185">Reference proteome</keyword>
<feature type="compositionally biased region" description="Polar residues" evidence="2">
    <location>
        <begin position="494"/>
        <end position="505"/>
    </location>
</feature>
<feature type="region of interest" description="Disordered" evidence="2">
    <location>
        <begin position="742"/>
        <end position="766"/>
    </location>
</feature>
<reference evidence="4 5" key="1">
    <citation type="journal article" date="2024" name="Commun. Biol.">
        <title>Comparative genomic analysis of thermophilic fungi reveals convergent evolutionary adaptations and gene losses.</title>
        <authorList>
            <person name="Steindorff A.S."/>
            <person name="Aguilar-Pontes M.V."/>
            <person name="Robinson A.J."/>
            <person name="Andreopoulos B."/>
            <person name="LaButti K."/>
            <person name="Kuo A."/>
            <person name="Mondo S."/>
            <person name="Riley R."/>
            <person name="Otillar R."/>
            <person name="Haridas S."/>
            <person name="Lipzen A."/>
            <person name="Grimwood J."/>
            <person name="Schmutz J."/>
            <person name="Clum A."/>
            <person name="Reid I.D."/>
            <person name="Moisan M.C."/>
            <person name="Butler G."/>
            <person name="Nguyen T.T.M."/>
            <person name="Dewar K."/>
            <person name="Conant G."/>
            <person name="Drula E."/>
            <person name="Henrissat B."/>
            <person name="Hansel C."/>
            <person name="Singer S."/>
            <person name="Hutchinson M.I."/>
            <person name="de Vries R.P."/>
            <person name="Natvig D.O."/>
            <person name="Powell A.J."/>
            <person name="Tsang A."/>
            <person name="Grigoriev I.V."/>
        </authorList>
    </citation>
    <scope>NUCLEOTIDE SEQUENCE [LARGE SCALE GENOMIC DNA]</scope>
    <source>
        <strain evidence="4 5">ATCC 24622</strain>
    </source>
</reference>
<dbReference type="InterPro" id="IPR045168">
    <property type="entry name" value="YTH_prot"/>
</dbReference>
<feature type="compositionally biased region" description="Low complexity" evidence="2">
    <location>
        <begin position="506"/>
        <end position="519"/>
    </location>
</feature>
<organism evidence="4 5">
    <name type="scientific">Phialemonium thermophilum</name>
    <dbReference type="NCBI Taxonomy" id="223376"/>
    <lineage>
        <taxon>Eukaryota</taxon>
        <taxon>Fungi</taxon>
        <taxon>Dikarya</taxon>
        <taxon>Ascomycota</taxon>
        <taxon>Pezizomycotina</taxon>
        <taxon>Sordariomycetes</taxon>
        <taxon>Sordariomycetidae</taxon>
        <taxon>Cephalothecales</taxon>
        <taxon>Cephalothecaceae</taxon>
        <taxon>Phialemonium</taxon>
    </lineage>
</organism>
<sequence>MSSPSTHSQTSSSKIKVDARAAELKERLLKSRNQKNSRPGSLEPQVEKARSPVATSEPSTAAVAMAVLVDPSQQSGSASRVPANSDDIAALISSISSTSPGVSFDSAPTLGPPVSADELERESRAQNNEAEKPVLVTGGPPQVPTGLTSLGAPVRPTAVPAEPLPTLFSADSDLTHVTNGDCSQPSLSRLDAVTQEPVGIIEQSVHVMGTPKLKISTTGQDGPSMSTETKIAQSSASSQTKAAQGRGENAPSNSVTTEMPGADVDNAGNRMASKEPRADKKFQSDAGVSTQAERSRLLARLLEIDADLKDWLHLTQYHDVELRTRKLTRYRKLAEVDAKQRQIEAEQQRLAAERQKLLEEEDLERRMEQYLAVPALAPPATPLIVPDVNSVLAVKISNFDNTPSNEREATQDSHPSSFQAKRANPYNDPSSRPAKVTRRESGEAGIEQRVSVDESKKSTGCLHHIDSRPTMQPNGPEKQRDDSGHNTLPVRNVSIASLSSPTLNYRQESPSRSRQSPSRCGYSPRYLPHPASPNRFGGMARGNRSQSPHNDGHWGSGHREAGRRSPSPLPKHRKSGSAGLIRSVDLGKKGESRFFMVKSFNEDNVRRCFEDGIWTTQVQNGEILASAFASCKNVILFFSINKSRAFQGYARMATAPSPDTPRPYWMNGIHWATSDPFRVEWICTTEVEFYHIGHLKNKLNENQAVLVGRDGQEIDEECGRNLAAEMDSVAKIKREMRRLEMSPGLDIRKPRRTVKKYTNKHHAGDR</sequence>
<dbReference type="Proteomes" id="UP001586593">
    <property type="component" value="Unassembled WGS sequence"/>
</dbReference>
<dbReference type="PROSITE" id="PS50882">
    <property type="entry name" value="YTH"/>
    <property type="match status" value="1"/>
</dbReference>